<proteinExistence type="inferred from homology"/>
<evidence type="ECO:0000256" key="4">
    <source>
        <dbReference type="ARBA" id="ARBA00005189"/>
    </source>
</evidence>
<name>A0ABC8JA19_ERUVS</name>
<dbReference type="PANTHER" id="PTHR31650:SF44">
    <property type="entry name" value="WAX ESTER SYNTHASE_DIACYLGLYCEROL ACYLTRANSFERASE 10-RELATED"/>
    <property type="match status" value="1"/>
</dbReference>
<evidence type="ECO:0000256" key="6">
    <source>
        <dbReference type="ARBA" id="ARBA00022824"/>
    </source>
</evidence>
<dbReference type="InterPro" id="IPR045034">
    <property type="entry name" value="O-acyltransferase_WSD1-like"/>
</dbReference>
<dbReference type="AlphaFoldDB" id="A0ABC8JA19"/>
<dbReference type="InterPro" id="IPR009721">
    <property type="entry name" value="O-acyltransferase_WSD1_C"/>
</dbReference>
<reference evidence="13 14" key="1">
    <citation type="submission" date="2022-03" db="EMBL/GenBank/DDBJ databases">
        <authorList>
            <person name="Macdonald S."/>
            <person name="Ahmed S."/>
            <person name="Newling K."/>
        </authorList>
    </citation>
    <scope>NUCLEOTIDE SEQUENCE [LARGE SCALE GENOMIC DNA]</scope>
</reference>
<comment type="subcellular location">
    <subcellularLocation>
        <location evidence="1">Cell membrane</location>
        <topology evidence="1">Single-pass membrane protein</topology>
    </subcellularLocation>
    <subcellularLocation>
        <location evidence="2">Endoplasmic reticulum membrane</location>
    </subcellularLocation>
</comment>
<evidence type="ECO:0008006" key="15">
    <source>
        <dbReference type="Google" id="ProtNLM"/>
    </source>
</evidence>
<accession>A0ABC8JA19</accession>
<feature type="domain" description="O-acyltransferase WSD1-like N-terminal" evidence="11">
    <location>
        <begin position="105"/>
        <end position="266"/>
    </location>
</feature>
<dbReference type="Pfam" id="PF06974">
    <property type="entry name" value="WS_DGAT_C"/>
    <property type="match status" value="1"/>
</dbReference>
<evidence type="ECO:0000256" key="7">
    <source>
        <dbReference type="ARBA" id="ARBA00023315"/>
    </source>
</evidence>
<sequence>MKVRISKEEEEEVEEQPLSPMASVFLSPEVDYCAVTIMGFKTKFCPDVILDALKHNVSKHPRFSSKLVPTLYNILQLVHFNMIKSKVVPNIDPKEIGEDGQGFVDDYISRLTTIPLDRSRPLWDMHILNVKTSDAESVVVTRSHHSLGDGMSMISLILACTHKTSDPGNTDIPSLKRRETVPRGLRKQGWFLRLIFTVGSTMRLLWNTFVDTVLLFATILFLKDTKTPLKGGKDVGRNPTRFYRRTISLDDIKLIKNSMNMTINDVLLGVTQAALSRYLNRLYGKNHEEDRALSWNQNHLPRKLRFRAGCTVNLRSDIGFKPLADMMAKDSKCRWGNYFSFIILPFSISLQTDPLVYLKISKSIMARKKHSYHAALAYFIIKSIRTVFGAKAAAATFNRPVVNLTTCVSNVIGPMDEISFRGHPIAYIAPSNYGQSQALLVHYISYAGKMIISLAVDPTIIPDPHQICDDMEESLKATKAALFERGLLEHPHQ</sequence>
<comment type="pathway">
    <text evidence="3">Glycerolipid metabolism; triacylglycerol biosynthesis.</text>
</comment>
<keyword evidence="5" id="KW-0808">Transferase</keyword>
<keyword evidence="6" id="KW-0256">Endoplasmic reticulum</keyword>
<keyword evidence="14" id="KW-1185">Reference proteome</keyword>
<evidence type="ECO:0000256" key="8">
    <source>
        <dbReference type="ARBA" id="ARBA00024360"/>
    </source>
</evidence>
<dbReference type="Proteomes" id="UP001642260">
    <property type="component" value="Unassembled WGS sequence"/>
</dbReference>
<gene>
    <name evidence="13" type="ORF">ERUC_LOCUS8558</name>
</gene>
<evidence type="ECO:0000256" key="9">
    <source>
        <dbReference type="ARBA" id="ARBA00047604"/>
    </source>
</evidence>
<evidence type="ECO:0000259" key="12">
    <source>
        <dbReference type="Pfam" id="PF06974"/>
    </source>
</evidence>
<evidence type="ECO:0000256" key="1">
    <source>
        <dbReference type="ARBA" id="ARBA00004162"/>
    </source>
</evidence>
<evidence type="ECO:0000256" key="2">
    <source>
        <dbReference type="ARBA" id="ARBA00004586"/>
    </source>
</evidence>
<evidence type="ECO:0000256" key="5">
    <source>
        <dbReference type="ARBA" id="ARBA00022679"/>
    </source>
</evidence>
<evidence type="ECO:0000259" key="11">
    <source>
        <dbReference type="Pfam" id="PF03007"/>
    </source>
</evidence>
<dbReference type="GO" id="GO:0005886">
    <property type="term" value="C:plasma membrane"/>
    <property type="evidence" value="ECO:0007669"/>
    <property type="project" value="UniProtKB-SubCell"/>
</dbReference>
<organism evidence="13 14">
    <name type="scientific">Eruca vesicaria subsp. sativa</name>
    <name type="common">Garden rocket</name>
    <name type="synonym">Eruca sativa</name>
    <dbReference type="NCBI Taxonomy" id="29727"/>
    <lineage>
        <taxon>Eukaryota</taxon>
        <taxon>Viridiplantae</taxon>
        <taxon>Streptophyta</taxon>
        <taxon>Embryophyta</taxon>
        <taxon>Tracheophyta</taxon>
        <taxon>Spermatophyta</taxon>
        <taxon>Magnoliopsida</taxon>
        <taxon>eudicotyledons</taxon>
        <taxon>Gunneridae</taxon>
        <taxon>Pentapetalae</taxon>
        <taxon>rosids</taxon>
        <taxon>malvids</taxon>
        <taxon>Brassicales</taxon>
        <taxon>Brassicaceae</taxon>
        <taxon>Brassiceae</taxon>
        <taxon>Eruca</taxon>
    </lineage>
</organism>
<dbReference type="Pfam" id="PF03007">
    <property type="entry name" value="WS_DGAT_cat"/>
    <property type="match status" value="1"/>
</dbReference>
<dbReference type="GO" id="GO:0004144">
    <property type="term" value="F:diacylglycerol O-acyltransferase activity"/>
    <property type="evidence" value="ECO:0007669"/>
    <property type="project" value="UniProtKB-EC"/>
</dbReference>
<protein>
    <recommendedName>
        <fullName evidence="15">Diacylglycerol O-acyltransferase</fullName>
    </recommendedName>
</protein>
<dbReference type="InterPro" id="IPR004255">
    <property type="entry name" value="O-acyltransferase_WSD1_N"/>
</dbReference>
<keyword evidence="7" id="KW-0012">Acyltransferase</keyword>
<evidence type="ECO:0000256" key="3">
    <source>
        <dbReference type="ARBA" id="ARBA00004771"/>
    </source>
</evidence>
<comment type="similarity">
    <text evidence="8">In the N-terminal section; belongs to the long-chain O-acyltransferase family.</text>
</comment>
<evidence type="ECO:0000313" key="13">
    <source>
        <dbReference type="EMBL" id="CAH8319825.1"/>
    </source>
</evidence>
<dbReference type="GO" id="GO:0047196">
    <property type="term" value="F:long-chain-alcohol O-fatty-acyltransferase activity"/>
    <property type="evidence" value="ECO:0007669"/>
    <property type="project" value="UniProtKB-EC"/>
</dbReference>
<dbReference type="SUPFAM" id="SSF52777">
    <property type="entry name" value="CoA-dependent acyltransferases"/>
    <property type="match status" value="1"/>
</dbReference>
<evidence type="ECO:0000313" key="14">
    <source>
        <dbReference type="Proteomes" id="UP001642260"/>
    </source>
</evidence>
<dbReference type="GO" id="GO:0005789">
    <property type="term" value="C:endoplasmic reticulum membrane"/>
    <property type="evidence" value="ECO:0007669"/>
    <property type="project" value="UniProtKB-SubCell"/>
</dbReference>
<comment type="catalytic activity">
    <reaction evidence="9">
        <text>a long chain fatty alcohol + a fatty acyl-CoA = a long-chain alcohol wax ester + CoA</text>
        <dbReference type="Rhea" id="RHEA:38443"/>
        <dbReference type="ChEBI" id="CHEBI:17135"/>
        <dbReference type="ChEBI" id="CHEBI:57287"/>
        <dbReference type="ChEBI" id="CHEBI:77636"/>
        <dbReference type="ChEBI" id="CHEBI:235323"/>
        <dbReference type="EC" id="2.3.1.75"/>
    </reaction>
</comment>
<evidence type="ECO:0000256" key="10">
    <source>
        <dbReference type="ARBA" id="ARBA00048109"/>
    </source>
</evidence>
<dbReference type="PANTHER" id="PTHR31650">
    <property type="entry name" value="O-ACYLTRANSFERASE (WSD1-LIKE) FAMILY PROTEIN"/>
    <property type="match status" value="1"/>
</dbReference>
<dbReference type="EMBL" id="CAKOAT010089599">
    <property type="protein sequence ID" value="CAH8319825.1"/>
    <property type="molecule type" value="Genomic_DNA"/>
</dbReference>
<comment type="caution">
    <text evidence="13">The sequence shown here is derived from an EMBL/GenBank/DDBJ whole genome shotgun (WGS) entry which is preliminary data.</text>
</comment>
<comment type="pathway">
    <text evidence="4">Lipid metabolism.</text>
</comment>
<comment type="catalytic activity">
    <reaction evidence="10">
        <text>an acyl-CoA + a 1,2-diacyl-sn-glycerol = a triacyl-sn-glycerol + CoA</text>
        <dbReference type="Rhea" id="RHEA:10868"/>
        <dbReference type="ChEBI" id="CHEBI:17815"/>
        <dbReference type="ChEBI" id="CHEBI:57287"/>
        <dbReference type="ChEBI" id="CHEBI:58342"/>
        <dbReference type="ChEBI" id="CHEBI:64615"/>
        <dbReference type="EC" id="2.3.1.20"/>
    </reaction>
</comment>
<feature type="domain" description="O-acyltransferase WSD1 C-terminal" evidence="12">
    <location>
        <begin position="335"/>
        <end position="477"/>
    </location>
</feature>